<keyword evidence="5" id="KW-1185">Reference proteome</keyword>
<dbReference type="InterPro" id="IPR011990">
    <property type="entry name" value="TPR-like_helical_dom_sf"/>
</dbReference>
<evidence type="ECO:0000313" key="4">
    <source>
        <dbReference type="EMBL" id="SDF28153.1"/>
    </source>
</evidence>
<feature type="repeat" description="TPR" evidence="3">
    <location>
        <begin position="329"/>
        <end position="362"/>
    </location>
</feature>
<dbReference type="SUPFAM" id="SSF48452">
    <property type="entry name" value="TPR-like"/>
    <property type="match status" value="1"/>
</dbReference>
<organism evidence="4 5">
    <name type="scientific">Sporolituus thermophilus DSM 23256</name>
    <dbReference type="NCBI Taxonomy" id="1123285"/>
    <lineage>
        <taxon>Bacteria</taxon>
        <taxon>Bacillati</taxon>
        <taxon>Bacillota</taxon>
        <taxon>Negativicutes</taxon>
        <taxon>Selenomonadales</taxon>
        <taxon>Sporomusaceae</taxon>
        <taxon>Sporolituus</taxon>
    </lineage>
</organism>
<dbReference type="EMBL" id="FNBU01000006">
    <property type="protein sequence ID" value="SDF28153.1"/>
    <property type="molecule type" value="Genomic_DNA"/>
</dbReference>
<dbReference type="InterPro" id="IPR013105">
    <property type="entry name" value="TPR_2"/>
</dbReference>
<dbReference type="Pfam" id="PF13432">
    <property type="entry name" value="TPR_16"/>
    <property type="match status" value="2"/>
</dbReference>
<dbReference type="STRING" id="1123285.SAMN05660235_01043"/>
<keyword evidence="2 3" id="KW-0802">TPR repeat</keyword>
<dbReference type="AlphaFoldDB" id="A0A1G7JT89"/>
<accession>A0A1G7JT89</accession>
<dbReference type="InterPro" id="IPR019734">
    <property type="entry name" value="TPR_rpt"/>
</dbReference>
<dbReference type="PANTHER" id="PTHR44858:SF1">
    <property type="entry name" value="UDP-N-ACETYLGLUCOSAMINE--PEPTIDE N-ACETYLGLUCOSAMINYLTRANSFERASE SPINDLY-RELATED"/>
    <property type="match status" value="1"/>
</dbReference>
<protein>
    <submittedName>
        <fullName evidence="4">Tetratricopeptide repeat-containing protein</fullName>
    </submittedName>
</protein>
<dbReference type="PANTHER" id="PTHR44858">
    <property type="entry name" value="TETRATRICOPEPTIDE REPEAT PROTEIN 6"/>
    <property type="match status" value="1"/>
</dbReference>
<feature type="repeat" description="TPR" evidence="3">
    <location>
        <begin position="397"/>
        <end position="430"/>
    </location>
</feature>
<dbReference type="Gene3D" id="1.25.40.10">
    <property type="entry name" value="Tetratricopeptide repeat domain"/>
    <property type="match status" value="3"/>
</dbReference>
<evidence type="ECO:0000256" key="3">
    <source>
        <dbReference type="PROSITE-ProRule" id="PRU00339"/>
    </source>
</evidence>
<evidence type="ECO:0000256" key="1">
    <source>
        <dbReference type="ARBA" id="ARBA00022737"/>
    </source>
</evidence>
<dbReference type="RefSeq" id="WP_093688774.1">
    <property type="nucleotide sequence ID" value="NZ_FNBU01000006.1"/>
</dbReference>
<name>A0A1G7JT89_9FIRM</name>
<dbReference type="SMART" id="SM00028">
    <property type="entry name" value="TPR"/>
    <property type="match status" value="6"/>
</dbReference>
<gene>
    <name evidence="4" type="ORF">SAMN05660235_01043</name>
</gene>
<proteinExistence type="predicted"/>
<dbReference type="PROSITE" id="PS50005">
    <property type="entry name" value="TPR"/>
    <property type="match status" value="3"/>
</dbReference>
<keyword evidence="1" id="KW-0677">Repeat</keyword>
<dbReference type="Pfam" id="PF07719">
    <property type="entry name" value="TPR_2"/>
    <property type="match status" value="1"/>
</dbReference>
<dbReference type="OrthoDB" id="9769030at2"/>
<dbReference type="Proteomes" id="UP000243333">
    <property type="component" value="Unassembled WGS sequence"/>
</dbReference>
<reference evidence="5" key="1">
    <citation type="submission" date="2016-10" db="EMBL/GenBank/DDBJ databases">
        <authorList>
            <person name="Varghese N."/>
            <person name="Submissions S."/>
        </authorList>
    </citation>
    <scope>NUCLEOTIDE SEQUENCE [LARGE SCALE GENOMIC DNA]</scope>
    <source>
        <strain evidence="5">DSM 23256</strain>
    </source>
</reference>
<evidence type="ECO:0000313" key="5">
    <source>
        <dbReference type="Proteomes" id="UP000243333"/>
    </source>
</evidence>
<dbReference type="InterPro" id="IPR050498">
    <property type="entry name" value="Ycf3"/>
</dbReference>
<sequence length="448" mass="49970">MSVLDILSKKARRRQVVSHPVKSESPEVRAAYIEAVTWAFTLTSIYGDRMMERLDELSAYLRETVPDKVKIGNFIVREEDVDSVISRLGGSGNSRKVAALLLFDLYLLAFSSGKAVPAMQELADLLSDALNMPEDGRRLLAYAAARAADGADPRPAILQIACSGADYWDGSGEILNYIINYYSPRTVLREYAAAIYGSRAWHCLKNGLWEKALADFNSALALEPRNRLWLMGRGCSYAEAGQYPQAILDYSQVLQHNATDALAYYYRAGAYERMGALEEALSDIDKAIQLSGKDYKFYQLAGDIQARREHYADAARFYELALASGGVTGEIYNSLAYAYFHQGQVIEAISKVNKAIETEPDNPEWLDSRAEFYLSMEDYDQVLADCASALRLDPEICRPYYLQGIAYEKLGNADEAVRCYQKFIELAEEGHPDLAAVQDKLAGLTQSF</sequence>
<evidence type="ECO:0000256" key="2">
    <source>
        <dbReference type="ARBA" id="ARBA00022803"/>
    </source>
</evidence>
<feature type="repeat" description="TPR" evidence="3">
    <location>
        <begin position="261"/>
        <end position="294"/>
    </location>
</feature>